<feature type="compositionally biased region" description="Low complexity" evidence="1">
    <location>
        <begin position="202"/>
        <end position="211"/>
    </location>
</feature>
<keyword evidence="4" id="KW-1185">Reference proteome</keyword>
<evidence type="ECO:0000256" key="1">
    <source>
        <dbReference type="SAM" id="MobiDB-lite"/>
    </source>
</evidence>
<feature type="compositionally biased region" description="Low complexity" evidence="1">
    <location>
        <begin position="136"/>
        <end position="150"/>
    </location>
</feature>
<organism evidence="3 4">
    <name type="scientific">Streptomyces koelreuteriae</name>
    <dbReference type="NCBI Taxonomy" id="2838015"/>
    <lineage>
        <taxon>Bacteria</taxon>
        <taxon>Bacillati</taxon>
        <taxon>Actinomycetota</taxon>
        <taxon>Actinomycetes</taxon>
        <taxon>Kitasatosporales</taxon>
        <taxon>Streptomycetaceae</taxon>
        <taxon>Streptomyces</taxon>
    </lineage>
</organism>
<evidence type="ECO:0000256" key="2">
    <source>
        <dbReference type="SAM" id="Phobius"/>
    </source>
</evidence>
<dbReference type="SUPFAM" id="SSF49785">
    <property type="entry name" value="Galactose-binding domain-like"/>
    <property type="match status" value="1"/>
</dbReference>
<keyword evidence="2" id="KW-0812">Transmembrane</keyword>
<evidence type="ECO:0000313" key="4">
    <source>
        <dbReference type="Proteomes" id="UP000679629"/>
    </source>
</evidence>
<feature type="region of interest" description="Disordered" evidence="1">
    <location>
        <begin position="28"/>
        <end position="295"/>
    </location>
</feature>
<dbReference type="NCBIfam" id="NF047619">
    <property type="entry name" value="NADase_discoid"/>
    <property type="match status" value="1"/>
</dbReference>
<dbReference type="EMBL" id="CP075896">
    <property type="protein sequence ID" value="QWB22787.1"/>
    <property type="molecule type" value="Genomic_DNA"/>
</dbReference>
<dbReference type="Proteomes" id="UP000679629">
    <property type="component" value="Chromosome"/>
</dbReference>
<keyword evidence="2" id="KW-0472">Membrane</keyword>
<dbReference type="Gene3D" id="2.60.120.260">
    <property type="entry name" value="Galactose-binding domain-like"/>
    <property type="match status" value="1"/>
</dbReference>
<name>A0ABX8FNY6_9ACTN</name>
<reference evidence="4" key="1">
    <citation type="submission" date="2021-05" db="EMBL/GenBank/DDBJ databases">
        <title>Direct Submission.</title>
        <authorList>
            <person name="Li K."/>
            <person name="Gao J."/>
        </authorList>
    </citation>
    <scope>NUCLEOTIDE SEQUENCE [LARGE SCALE GENOMIC DNA]</scope>
    <source>
        <strain evidence="4">MG62</strain>
    </source>
</reference>
<feature type="compositionally biased region" description="Basic and acidic residues" evidence="1">
    <location>
        <begin position="233"/>
        <end position="247"/>
    </location>
</feature>
<dbReference type="InterPro" id="IPR057561">
    <property type="entry name" value="NADase_transloc"/>
</dbReference>
<proteinExistence type="predicted"/>
<accession>A0ABX8FNY6</accession>
<feature type="compositionally biased region" description="Low complexity" evidence="1">
    <location>
        <begin position="160"/>
        <end position="170"/>
    </location>
</feature>
<protein>
    <submittedName>
        <fullName evidence="3">Zinc ribbon domain-containing protein</fullName>
    </submittedName>
</protein>
<sequence length="539" mass="56431">MTTPQNCADCGTRAEPGQSFCDACGAVLSWTDRPSGGSGPRAGAAGTPEASRPARASEPAGEPEAGRPARTSEPARVSGTTGTTGPAGVSRASEPTGHARPDGEPGGASSPEPGWDAFARPDGGTGLAPTARDRLGTGTATTHQGATRTASTGPRTSDPATAENAATDAASARHGEHPGTPGATAHPDTASGSGASPHHDTTGPGTPSPTDRFPDDTAPTEPVPPVAQSQHPADPDADTHGMTDRARSLLIPVGDPEPRPDPHPSVTPVLPGRPEPQRPQSVRAPGQEHGADGGAPCPWCATRNRPERHFCARCAMPMTGDGPAGPLRLPWWRRLFGSQEAPWAGDRPRLRRAFDRVLTWLGIVIVLSLLVVLVINIPQGIQATRDHFAKRAEVSPDRYAASRYFPGHKPDLAFDKLNDTWWGPGVSESGKGQWVEARFDQPTRLLDLIITPGVSVRPDKLRESALPHRLEATITGADGKKTTRQVTLDQGAGPQRRSFRVGEVTSVRFTIESAHGISGEKQVAIAEIEFFGPSSANSG</sequence>
<keyword evidence="2" id="KW-1133">Transmembrane helix</keyword>
<evidence type="ECO:0000313" key="3">
    <source>
        <dbReference type="EMBL" id="QWB22787.1"/>
    </source>
</evidence>
<gene>
    <name evidence="3" type="ORF">KJK29_09420</name>
</gene>
<feature type="transmembrane region" description="Helical" evidence="2">
    <location>
        <begin position="357"/>
        <end position="377"/>
    </location>
</feature>
<dbReference type="RefSeq" id="WP_215118265.1">
    <property type="nucleotide sequence ID" value="NZ_CP075896.1"/>
</dbReference>
<dbReference type="InterPro" id="IPR008979">
    <property type="entry name" value="Galactose-bd-like_sf"/>
</dbReference>